<proteinExistence type="predicted"/>
<keyword evidence="1" id="KW-0472">Membrane</keyword>
<evidence type="ECO:0000313" key="2">
    <source>
        <dbReference type="EMBL" id="MDC3423736.1"/>
    </source>
</evidence>
<feature type="transmembrane region" description="Helical" evidence="1">
    <location>
        <begin position="36"/>
        <end position="58"/>
    </location>
</feature>
<comment type="caution">
    <text evidence="2">The sequence shown here is derived from an EMBL/GenBank/DDBJ whole genome shotgun (WGS) entry which is preliminary data.</text>
</comment>
<feature type="transmembrane region" description="Helical" evidence="1">
    <location>
        <begin position="70"/>
        <end position="89"/>
    </location>
</feature>
<dbReference type="RefSeq" id="WP_272435484.1">
    <property type="nucleotide sequence ID" value="NZ_JAMQKB010000002.1"/>
</dbReference>
<gene>
    <name evidence="2" type="ORF">NC797_04340</name>
</gene>
<name>A0A9X3WTR4_9BACI</name>
<protein>
    <submittedName>
        <fullName evidence="2">YlaH-like family protein</fullName>
    </submittedName>
</protein>
<evidence type="ECO:0000256" key="1">
    <source>
        <dbReference type="SAM" id="Phobius"/>
    </source>
</evidence>
<dbReference type="AlphaFoldDB" id="A0A9X3WTR4"/>
<dbReference type="Pfam" id="PF14036">
    <property type="entry name" value="YlaH"/>
    <property type="match status" value="1"/>
</dbReference>
<organism evidence="2 3">
    <name type="scientific">Terrihalobacillus insolitus</name>
    <dbReference type="NCBI Taxonomy" id="2950438"/>
    <lineage>
        <taxon>Bacteria</taxon>
        <taxon>Bacillati</taxon>
        <taxon>Bacillota</taxon>
        <taxon>Bacilli</taxon>
        <taxon>Bacillales</taxon>
        <taxon>Bacillaceae</taxon>
        <taxon>Terrihalobacillus</taxon>
    </lineage>
</organism>
<dbReference type="InterPro" id="IPR025620">
    <property type="entry name" value="YlaH"/>
</dbReference>
<dbReference type="EMBL" id="JAMQKB010000002">
    <property type="protein sequence ID" value="MDC3423736.1"/>
    <property type="molecule type" value="Genomic_DNA"/>
</dbReference>
<keyword evidence="1" id="KW-0812">Transmembrane</keyword>
<keyword evidence="3" id="KW-1185">Reference proteome</keyword>
<keyword evidence="1" id="KW-1133">Transmembrane helix</keyword>
<accession>A0A9X3WTR4</accession>
<dbReference type="Proteomes" id="UP001145050">
    <property type="component" value="Unassembled WGS sequence"/>
</dbReference>
<sequence length="123" mass="13961">MSNVMQMPTNLSPLTDFLFRQIGSEINLNNDVETAILVQGTFILYFTIFILSAITYKLGFARKLPILKNVVIYILLAIGSIILTILGLYLPIAESLSIIAIVLAIYRVRLHRERQNRVSDHQK</sequence>
<evidence type="ECO:0000313" key="3">
    <source>
        <dbReference type="Proteomes" id="UP001145050"/>
    </source>
</evidence>
<reference evidence="2" key="1">
    <citation type="submission" date="2022-06" db="EMBL/GenBank/DDBJ databases">
        <title>Aquibacillus sp. a new bacterium isolated from soil saline samples.</title>
        <authorList>
            <person name="Galisteo C."/>
            <person name="De La Haba R."/>
            <person name="Sanchez-Porro C."/>
            <person name="Ventosa A."/>
        </authorList>
    </citation>
    <scope>NUCLEOTIDE SEQUENCE</scope>
    <source>
        <strain evidence="2">3ASR75-11</strain>
    </source>
</reference>